<evidence type="ECO:0000259" key="2">
    <source>
        <dbReference type="Pfam" id="PF03724"/>
    </source>
</evidence>
<organism evidence="3 4">
    <name type="scientific">Shewanella yunxiaonensis</name>
    <dbReference type="NCBI Taxonomy" id="2829809"/>
    <lineage>
        <taxon>Bacteria</taxon>
        <taxon>Pseudomonadati</taxon>
        <taxon>Pseudomonadota</taxon>
        <taxon>Gammaproteobacteria</taxon>
        <taxon>Alteromonadales</taxon>
        <taxon>Shewanellaceae</taxon>
        <taxon>Shewanella</taxon>
    </lineage>
</organism>
<dbReference type="PANTHER" id="PTHR35535">
    <property type="entry name" value="HEAT SHOCK PROTEIN HSLJ"/>
    <property type="match status" value="1"/>
</dbReference>
<evidence type="ECO:0000256" key="1">
    <source>
        <dbReference type="SAM" id="SignalP"/>
    </source>
</evidence>
<dbReference type="InterPro" id="IPR053147">
    <property type="entry name" value="Hsp_HslJ-like"/>
</dbReference>
<dbReference type="InterPro" id="IPR038670">
    <property type="entry name" value="HslJ-like_sf"/>
</dbReference>
<dbReference type="Gene3D" id="2.40.128.270">
    <property type="match status" value="1"/>
</dbReference>
<keyword evidence="1" id="KW-0732">Signal</keyword>
<feature type="signal peptide" evidence="1">
    <location>
        <begin position="1"/>
        <end position="21"/>
    </location>
</feature>
<dbReference type="Proteomes" id="UP000679575">
    <property type="component" value="Chromosome"/>
</dbReference>
<sequence length="136" mass="14767">MLKHILSVLLLASLTACQSLYTTPISLTELQGNWHIDSIRGKAVTDYSPAQLTFAADGKLSGNNSCNNFFGSYQLDGKMLTLKPAGSTMKACIDELMAQEQNVMQLLPKVTAATYNDGKLLLLGSKSKVLLTLSRR</sequence>
<protein>
    <submittedName>
        <fullName evidence="3">META domain-containing protein</fullName>
    </submittedName>
</protein>
<dbReference type="RefSeq" id="WP_212595539.1">
    <property type="nucleotide sequence ID" value="NZ_CP073587.1"/>
</dbReference>
<feature type="domain" description="DUF306" evidence="2">
    <location>
        <begin position="30"/>
        <end position="133"/>
    </location>
</feature>
<accession>A0ABX7YUR9</accession>
<dbReference type="InterPro" id="IPR005184">
    <property type="entry name" value="DUF306_Meta_HslJ"/>
</dbReference>
<dbReference type="PROSITE" id="PS51257">
    <property type="entry name" value="PROKAR_LIPOPROTEIN"/>
    <property type="match status" value="1"/>
</dbReference>
<feature type="chain" id="PRO_5046248263" evidence="1">
    <location>
        <begin position="22"/>
        <end position="136"/>
    </location>
</feature>
<name>A0ABX7YUR9_9GAMM</name>
<keyword evidence="4" id="KW-1185">Reference proteome</keyword>
<gene>
    <name evidence="3" type="ORF">KDN34_03440</name>
</gene>
<dbReference type="PANTHER" id="PTHR35535:SF1">
    <property type="entry name" value="HEAT SHOCK PROTEIN HSLJ"/>
    <property type="match status" value="1"/>
</dbReference>
<evidence type="ECO:0000313" key="3">
    <source>
        <dbReference type="EMBL" id="QUN06525.1"/>
    </source>
</evidence>
<dbReference type="EMBL" id="CP073587">
    <property type="protein sequence ID" value="QUN06525.1"/>
    <property type="molecule type" value="Genomic_DNA"/>
</dbReference>
<dbReference type="Pfam" id="PF03724">
    <property type="entry name" value="META"/>
    <property type="match status" value="1"/>
</dbReference>
<reference evidence="3 4" key="1">
    <citation type="submission" date="2021-04" db="EMBL/GenBank/DDBJ databases">
        <title>Novel species identification of genus Shewanella.</title>
        <authorList>
            <person name="Liu G."/>
        </authorList>
    </citation>
    <scope>NUCLEOTIDE SEQUENCE [LARGE SCALE GENOMIC DNA]</scope>
    <source>
        <strain evidence="3 4">FJAT-54481</strain>
    </source>
</reference>
<proteinExistence type="predicted"/>
<evidence type="ECO:0000313" key="4">
    <source>
        <dbReference type="Proteomes" id="UP000679575"/>
    </source>
</evidence>